<dbReference type="Proteomes" id="UP001501637">
    <property type="component" value="Unassembled WGS sequence"/>
</dbReference>
<accession>A0ABP6MJA7</accession>
<keyword evidence="3" id="KW-1185">Reference proteome</keyword>
<dbReference type="EMBL" id="BAAAUG010000069">
    <property type="protein sequence ID" value="GAA3112510.1"/>
    <property type="molecule type" value="Genomic_DNA"/>
</dbReference>
<protein>
    <submittedName>
        <fullName evidence="2">Uncharacterized protein</fullName>
    </submittedName>
</protein>
<sequence length="115" mass="12215">MKKSEGGLNEAIPSGSTTGTPNGDACVQSFAKKHGTKVHLYNVDNGKVPTFSEVCGRSSISGIHNQESMGANFSSFMKGMRIMDKDAYWLDTRMTGTCAGTDVSVKAVICTMVAK</sequence>
<organism evidence="2 3">
    <name type="scientific">Streptomyces rectiviolaceus</name>
    <dbReference type="NCBI Taxonomy" id="332591"/>
    <lineage>
        <taxon>Bacteria</taxon>
        <taxon>Bacillati</taxon>
        <taxon>Actinomycetota</taxon>
        <taxon>Actinomycetes</taxon>
        <taxon>Kitasatosporales</taxon>
        <taxon>Streptomycetaceae</taxon>
        <taxon>Streptomyces</taxon>
    </lineage>
</organism>
<name>A0ABP6MJA7_9ACTN</name>
<evidence type="ECO:0000256" key="1">
    <source>
        <dbReference type="SAM" id="MobiDB-lite"/>
    </source>
</evidence>
<dbReference type="RefSeq" id="WP_344522215.1">
    <property type="nucleotide sequence ID" value="NZ_BAAAUG010000069.1"/>
</dbReference>
<feature type="region of interest" description="Disordered" evidence="1">
    <location>
        <begin position="1"/>
        <end position="24"/>
    </location>
</feature>
<comment type="caution">
    <text evidence="2">The sequence shown here is derived from an EMBL/GenBank/DDBJ whole genome shotgun (WGS) entry which is preliminary data.</text>
</comment>
<proteinExistence type="predicted"/>
<gene>
    <name evidence="2" type="ORF">GCM10010449_38400</name>
</gene>
<reference evidence="3" key="1">
    <citation type="journal article" date="2019" name="Int. J. Syst. Evol. Microbiol.">
        <title>The Global Catalogue of Microorganisms (GCM) 10K type strain sequencing project: providing services to taxonomists for standard genome sequencing and annotation.</title>
        <authorList>
            <consortium name="The Broad Institute Genomics Platform"/>
            <consortium name="The Broad Institute Genome Sequencing Center for Infectious Disease"/>
            <person name="Wu L."/>
            <person name="Ma J."/>
        </authorList>
    </citation>
    <scope>NUCLEOTIDE SEQUENCE [LARGE SCALE GENOMIC DNA]</scope>
    <source>
        <strain evidence="3">JCM 9092</strain>
    </source>
</reference>
<evidence type="ECO:0000313" key="3">
    <source>
        <dbReference type="Proteomes" id="UP001501637"/>
    </source>
</evidence>
<evidence type="ECO:0000313" key="2">
    <source>
        <dbReference type="EMBL" id="GAA3112510.1"/>
    </source>
</evidence>